<comment type="caution">
    <text evidence="6">Lacks conserved residue(s) required for the propagation of feature annotation.</text>
</comment>
<comment type="caution">
    <text evidence="7">The sequence shown here is derived from an EMBL/GenBank/DDBJ whole genome shotgun (WGS) entry which is preliminary data.</text>
</comment>
<reference evidence="8" key="1">
    <citation type="submission" date="2023-07" db="EMBL/GenBank/DDBJ databases">
        <title>30 novel species of actinomycetes from the DSMZ collection.</title>
        <authorList>
            <person name="Nouioui I."/>
        </authorList>
    </citation>
    <scope>NUCLEOTIDE SEQUENCE [LARGE SCALE GENOMIC DNA]</scope>
    <source>
        <strain evidence="8">DSM 44399</strain>
    </source>
</reference>
<dbReference type="Pfam" id="PF02527">
    <property type="entry name" value="GidB"/>
    <property type="match status" value="1"/>
</dbReference>
<dbReference type="PANTHER" id="PTHR31760:SF0">
    <property type="entry name" value="S-ADENOSYL-L-METHIONINE-DEPENDENT METHYLTRANSFERASES SUPERFAMILY PROTEIN"/>
    <property type="match status" value="1"/>
</dbReference>
<evidence type="ECO:0000256" key="4">
    <source>
        <dbReference type="ARBA" id="ARBA00022679"/>
    </source>
</evidence>
<dbReference type="NCBIfam" id="TIGR00138">
    <property type="entry name" value="rsmG_gidB"/>
    <property type="match status" value="1"/>
</dbReference>
<dbReference type="InterPro" id="IPR003682">
    <property type="entry name" value="rRNA_ssu_MeTfrase_G"/>
</dbReference>
<keyword evidence="3 6" id="KW-0489">Methyltransferase</keyword>
<comment type="function">
    <text evidence="6">Specifically methylates the N7 position of a guanine in 16S rRNA.</text>
</comment>
<feature type="binding site" evidence="6">
    <location>
        <begin position="135"/>
        <end position="136"/>
    </location>
    <ligand>
        <name>S-adenosyl-L-methionine</name>
        <dbReference type="ChEBI" id="CHEBI:59789"/>
    </ligand>
</feature>
<proteinExistence type="inferred from homology"/>
<evidence type="ECO:0000256" key="6">
    <source>
        <dbReference type="HAMAP-Rule" id="MF_00074"/>
    </source>
</evidence>
<dbReference type="HAMAP" id="MF_00074">
    <property type="entry name" value="16SrRNA_methyltr_G"/>
    <property type="match status" value="1"/>
</dbReference>
<feature type="binding site" evidence="6">
    <location>
        <position position="83"/>
    </location>
    <ligand>
        <name>S-adenosyl-L-methionine</name>
        <dbReference type="ChEBI" id="CHEBI:59789"/>
    </ligand>
</feature>
<dbReference type="GO" id="GO:0032259">
    <property type="term" value="P:methylation"/>
    <property type="evidence" value="ECO:0007669"/>
    <property type="project" value="UniProtKB-KW"/>
</dbReference>
<dbReference type="InterPro" id="IPR029063">
    <property type="entry name" value="SAM-dependent_MTases_sf"/>
</dbReference>
<keyword evidence="1 6" id="KW-0963">Cytoplasm</keyword>
<dbReference type="Proteomes" id="UP001183176">
    <property type="component" value="Unassembled WGS sequence"/>
</dbReference>
<dbReference type="RefSeq" id="WP_311423398.1">
    <property type="nucleotide sequence ID" value="NZ_JAVREH010000015.1"/>
</dbReference>
<dbReference type="EMBL" id="JAVREH010000015">
    <property type="protein sequence ID" value="MDT0262248.1"/>
    <property type="molecule type" value="Genomic_DNA"/>
</dbReference>
<comment type="similarity">
    <text evidence="6">Belongs to the methyltransferase superfamily. RNA methyltransferase RsmG family.</text>
</comment>
<sequence length="224" mass="23841">MTDGPSTGRQAEPVAPAPPAVVSNRLAPFVAILGRYAGWLAGPGTVRGLIGPREVPRLWDRHLLNSVALSELLPSGVRLVDIGTGAGLPGLAVACVRPDLEVDLVESLLRRTNFLTEAVQDLGLVDRVRVVRGRAEDRDVVRTVGSSSFVTARAVAPLDKLVKWSFPLLKRGGSLLAIKGESAEAELAEHRSLITRMRGEIVGVVECGVGLADPPTRVVTVTRR</sequence>
<evidence type="ECO:0000313" key="7">
    <source>
        <dbReference type="EMBL" id="MDT0262248.1"/>
    </source>
</evidence>
<keyword evidence="2 6" id="KW-0698">rRNA processing</keyword>
<organism evidence="7 8">
    <name type="scientific">Jatrophihabitans lederbergiae</name>
    <dbReference type="NCBI Taxonomy" id="3075547"/>
    <lineage>
        <taxon>Bacteria</taxon>
        <taxon>Bacillati</taxon>
        <taxon>Actinomycetota</taxon>
        <taxon>Actinomycetes</taxon>
        <taxon>Jatrophihabitantales</taxon>
        <taxon>Jatrophihabitantaceae</taxon>
        <taxon>Jatrophihabitans</taxon>
    </lineage>
</organism>
<evidence type="ECO:0000313" key="8">
    <source>
        <dbReference type="Proteomes" id="UP001183176"/>
    </source>
</evidence>
<evidence type="ECO:0000256" key="3">
    <source>
        <dbReference type="ARBA" id="ARBA00022603"/>
    </source>
</evidence>
<protein>
    <recommendedName>
        <fullName evidence="6">Ribosomal RNA small subunit methyltransferase G</fullName>
        <ecNumber evidence="6">2.1.1.-</ecNumber>
    </recommendedName>
    <alternativeName>
        <fullName evidence="6">16S rRNA 7-methylguanosine methyltransferase</fullName>
        <shortName evidence="6">16S rRNA m7G methyltransferase</shortName>
    </alternativeName>
</protein>
<feature type="binding site" evidence="6">
    <location>
        <position position="88"/>
    </location>
    <ligand>
        <name>S-adenosyl-L-methionine</name>
        <dbReference type="ChEBI" id="CHEBI:59789"/>
    </ligand>
</feature>
<evidence type="ECO:0000256" key="1">
    <source>
        <dbReference type="ARBA" id="ARBA00022490"/>
    </source>
</evidence>
<keyword evidence="5 6" id="KW-0949">S-adenosyl-L-methionine</keyword>
<keyword evidence="8" id="KW-1185">Reference proteome</keyword>
<evidence type="ECO:0000256" key="5">
    <source>
        <dbReference type="ARBA" id="ARBA00022691"/>
    </source>
</evidence>
<dbReference type="GO" id="GO:0008168">
    <property type="term" value="F:methyltransferase activity"/>
    <property type="evidence" value="ECO:0007669"/>
    <property type="project" value="UniProtKB-KW"/>
</dbReference>
<keyword evidence="4 6" id="KW-0808">Transferase</keyword>
<comment type="subcellular location">
    <subcellularLocation>
        <location evidence="6">Cytoplasm</location>
    </subcellularLocation>
</comment>
<name>A0ABU2JB81_9ACTN</name>
<dbReference type="EC" id="2.1.1.-" evidence="6"/>
<accession>A0ABU2JB81</accession>
<feature type="binding site" evidence="6">
    <location>
        <position position="153"/>
    </location>
    <ligand>
        <name>S-adenosyl-L-methionine</name>
        <dbReference type="ChEBI" id="CHEBI:59789"/>
    </ligand>
</feature>
<evidence type="ECO:0000256" key="2">
    <source>
        <dbReference type="ARBA" id="ARBA00022552"/>
    </source>
</evidence>
<dbReference type="PANTHER" id="PTHR31760">
    <property type="entry name" value="S-ADENOSYL-L-METHIONINE-DEPENDENT METHYLTRANSFERASES SUPERFAMILY PROTEIN"/>
    <property type="match status" value="1"/>
</dbReference>
<dbReference type="Gene3D" id="3.40.50.150">
    <property type="entry name" value="Vaccinia Virus protein VP39"/>
    <property type="match status" value="1"/>
</dbReference>
<gene>
    <name evidence="6 7" type="primary">rsmG</name>
    <name evidence="7" type="ORF">RM423_12690</name>
</gene>
<dbReference type="SUPFAM" id="SSF53335">
    <property type="entry name" value="S-adenosyl-L-methionine-dependent methyltransferases"/>
    <property type="match status" value="1"/>
</dbReference>